<geneLocation type="mitochondrion" evidence="1"/>
<sequence length="113" mass="12668">MWHYRSLQEGLGGVRFRLSLAHLGMNPLLGQLGCLKVRSGVKSKDIESKIGTNSIYGIIERGQRTAKDQEQSLSCAIKNEKKDGKEQELRDAIEIDGYETSPKSHFLKLPLLL</sequence>
<proteinExistence type="predicted"/>
<protein>
    <submittedName>
        <fullName evidence="1">Uncharacterized protein</fullName>
    </submittedName>
</protein>
<gene>
    <name evidence="1" type="ORF">L3X38_000154</name>
</gene>
<keyword evidence="2" id="KW-1185">Reference proteome</keyword>
<evidence type="ECO:0000313" key="2">
    <source>
        <dbReference type="Proteomes" id="UP001054821"/>
    </source>
</evidence>
<evidence type="ECO:0000313" key="1">
    <source>
        <dbReference type="EMBL" id="KAI5311428.1"/>
    </source>
</evidence>
<keyword evidence="1" id="KW-0496">Mitochondrion</keyword>
<name>A0AAD4USF4_PRUDU</name>
<accession>A0AAD4USF4</accession>
<reference evidence="1 2" key="1">
    <citation type="journal article" date="2022" name="G3 (Bethesda)">
        <title>Whole-genome sequence and methylome profiling of the almond [Prunus dulcis (Mill.) D.A. Webb] cultivar 'Nonpareil'.</title>
        <authorList>
            <person name="D'Amico-Willman K.M."/>
            <person name="Ouma W.Z."/>
            <person name="Meulia T."/>
            <person name="Sideli G.M."/>
            <person name="Gradziel T.M."/>
            <person name="Fresnedo-Ramirez J."/>
        </authorList>
    </citation>
    <scope>NUCLEOTIDE SEQUENCE [LARGE SCALE GENOMIC DNA]</scope>
    <source>
        <strain evidence="1">Clone GOH B32 T37-40</strain>
    </source>
</reference>
<dbReference type="Proteomes" id="UP001054821">
    <property type="component" value="Mitochondrion MT"/>
</dbReference>
<organism evidence="1 2">
    <name type="scientific">Prunus dulcis</name>
    <name type="common">Almond</name>
    <name type="synonym">Amygdalus dulcis</name>
    <dbReference type="NCBI Taxonomy" id="3755"/>
    <lineage>
        <taxon>Eukaryota</taxon>
        <taxon>Viridiplantae</taxon>
        <taxon>Streptophyta</taxon>
        <taxon>Embryophyta</taxon>
        <taxon>Tracheophyta</taxon>
        <taxon>Spermatophyta</taxon>
        <taxon>Magnoliopsida</taxon>
        <taxon>eudicotyledons</taxon>
        <taxon>Gunneridae</taxon>
        <taxon>Pentapetalae</taxon>
        <taxon>rosids</taxon>
        <taxon>fabids</taxon>
        <taxon>Rosales</taxon>
        <taxon>Rosaceae</taxon>
        <taxon>Amygdaloideae</taxon>
        <taxon>Amygdaleae</taxon>
        <taxon>Prunus</taxon>
    </lineage>
</organism>
<dbReference type="AlphaFoldDB" id="A0AAD4USF4"/>
<comment type="caution">
    <text evidence="1">The sequence shown here is derived from an EMBL/GenBank/DDBJ whole genome shotgun (WGS) entry which is preliminary data.</text>
</comment>
<dbReference type="EMBL" id="JAJFAZ020000010">
    <property type="protein sequence ID" value="KAI5311428.1"/>
    <property type="molecule type" value="Genomic_DNA"/>
</dbReference>